<comment type="caution">
    <text evidence="1">The sequence shown here is derived from an EMBL/GenBank/DDBJ whole genome shotgun (WGS) entry which is preliminary data.</text>
</comment>
<name>K2K6H1_9PROT</name>
<dbReference type="STRING" id="1207063.P24_02851"/>
<accession>K2K6H1</accession>
<reference evidence="1 2" key="1">
    <citation type="journal article" date="2012" name="J. Bacteriol.">
        <title>Genome Sequence of Oceanibaculum indicum Type Strain P24.</title>
        <authorList>
            <person name="Lai Q."/>
            <person name="Shao Z."/>
        </authorList>
    </citation>
    <scope>NUCLEOTIDE SEQUENCE [LARGE SCALE GENOMIC DNA]</scope>
    <source>
        <strain evidence="1 2">P24</strain>
    </source>
</reference>
<dbReference type="GO" id="GO:0003677">
    <property type="term" value="F:DNA binding"/>
    <property type="evidence" value="ECO:0007669"/>
    <property type="project" value="InterPro"/>
</dbReference>
<dbReference type="RefSeq" id="WP_008943187.1">
    <property type="nucleotide sequence ID" value="NZ_AMRL01000002.1"/>
</dbReference>
<organism evidence="1 2">
    <name type="scientific">Oceanibaculum indicum P24</name>
    <dbReference type="NCBI Taxonomy" id="1207063"/>
    <lineage>
        <taxon>Bacteria</taxon>
        <taxon>Pseudomonadati</taxon>
        <taxon>Pseudomonadota</taxon>
        <taxon>Alphaproteobacteria</taxon>
        <taxon>Rhodospirillales</taxon>
        <taxon>Oceanibaculaceae</taxon>
        <taxon>Oceanibaculum</taxon>
    </lineage>
</organism>
<dbReference type="Proteomes" id="UP000006746">
    <property type="component" value="Unassembled WGS sequence"/>
</dbReference>
<dbReference type="EMBL" id="AMRL01000002">
    <property type="protein sequence ID" value="EKE78464.1"/>
    <property type="molecule type" value="Genomic_DNA"/>
</dbReference>
<gene>
    <name evidence="1" type="ORF">P24_02851</name>
</gene>
<proteinExistence type="predicted"/>
<sequence>MNAAAIDRARAAWGESIPAWIETLAREADRTSQSKVAQALGYSASAVSQVLAGKYKGDLRAVEQAVLGAFAGLVVECPILGEISRARCITEQRQPLRATQPGRPALWRACRGIGRPRCPHSRIEEENDAS</sequence>
<dbReference type="AlphaFoldDB" id="K2K6H1"/>
<evidence type="ECO:0000313" key="2">
    <source>
        <dbReference type="Proteomes" id="UP000006746"/>
    </source>
</evidence>
<dbReference type="eggNOG" id="ENOG5032Z15">
    <property type="taxonomic scope" value="Bacteria"/>
</dbReference>
<protein>
    <submittedName>
        <fullName evidence="1">Transcriptional regulator</fullName>
    </submittedName>
</protein>
<dbReference type="InterPro" id="IPR010982">
    <property type="entry name" value="Lambda_DNA-bd_dom_sf"/>
</dbReference>
<evidence type="ECO:0000313" key="1">
    <source>
        <dbReference type="EMBL" id="EKE78464.1"/>
    </source>
</evidence>
<dbReference type="Gene3D" id="1.10.260.40">
    <property type="entry name" value="lambda repressor-like DNA-binding domains"/>
    <property type="match status" value="1"/>
</dbReference>
<keyword evidence="2" id="KW-1185">Reference proteome</keyword>